<keyword evidence="3" id="KW-1185">Reference proteome</keyword>
<dbReference type="Gene3D" id="3.30.540.10">
    <property type="entry name" value="Fructose-1,6-Bisphosphatase, subunit A, domain 1"/>
    <property type="match status" value="1"/>
</dbReference>
<proteinExistence type="predicted"/>
<dbReference type="SUPFAM" id="SSF56655">
    <property type="entry name" value="Carbohydrate phosphatase"/>
    <property type="match status" value="1"/>
</dbReference>
<dbReference type="GO" id="GO:0007165">
    <property type="term" value="P:signal transduction"/>
    <property type="evidence" value="ECO:0007669"/>
    <property type="project" value="TreeGrafter"/>
</dbReference>
<comment type="cofactor">
    <cofactor evidence="1">
        <name>Mg(2+)</name>
        <dbReference type="ChEBI" id="CHEBI:18420"/>
    </cofactor>
</comment>
<dbReference type="AlphaFoldDB" id="A0A1V4SJA3"/>
<dbReference type="PRINTS" id="PR00377">
    <property type="entry name" value="IMPHPHTASES"/>
</dbReference>
<dbReference type="EC" id="3.1.3.25" evidence="2"/>
<evidence type="ECO:0000313" key="2">
    <source>
        <dbReference type="EMBL" id="OPX43535.1"/>
    </source>
</evidence>
<keyword evidence="1" id="KW-0460">Magnesium</keyword>
<feature type="binding site" evidence="1">
    <location>
        <position position="77"/>
    </location>
    <ligand>
        <name>Mg(2+)</name>
        <dbReference type="ChEBI" id="CHEBI:18420"/>
        <label>1</label>
        <note>catalytic</note>
    </ligand>
</feature>
<dbReference type="RefSeq" id="WP_080064902.1">
    <property type="nucleotide sequence ID" value="NZ_MZGX01000016.1"/>
</dbReference>
<dbReference type="PANTHER" id="PTHR20854">
    <property type="entry name" value="INOSITOL MONOPHOSPHATASE"/>
    <property type="match status" value="1"/>
</dbReference>
<evidence type="ECO:0000256" key="1">
    <source>
        <dbReference type="PIRSR" id="PIRSR600760-2"/>
    </source>
</evidence>
<feature type="binding site" evidence="1">
    <location>
        <position position="78"/>
    </location>
    <ligand>
        <name>Mg(2+)</name>
        <dbReference type="ChEBI" id="CHEBI:18420"/>
        <label>1</label>
        <note>catalytic</note>
    </ligand>
</feature>
<dbReference type="PANTHER" id="PTHR20854:SF4">
    <property type="entry name" value="INOSITOL-1-MONOPHOSPHATASE-RELATED"/>
    <property type="match status" value="1"/>
</dbReference>
<dbReference type="STRING" id="48256.CLHUN_24710"/>
<organism evidence="2 3">
    <name type="scientific">Ruminiclostridium hungatei</name>
    <name type="common">Clostridium hungatei</name>
    <dbReference type="NCBI Taxonomy" id="48256"/>
    <lineage>
        <taxon>Bacteria</taxon>
        <taxon>Bacillati</taxon>
        <taxon>Bacillota</taxon>
        <taxon>Clostridia</taxon>
        <taxon>Eubacteriales</taxon>
        <taxon>Oscillospiraceae</taxon>
        <taxon>Ruminiclostridium</taxon>
    </lineage>
</organism>
<accession>A0A1V4SJA3</accession>
<dbReference type="EMBL" id="MZGX01000016">
    <property type="protein sequence ID" value="OPX43535.1"/>
    <property type="molecule type" value="Genomic_DNA"/>
</dbReference>
<dbReference type="OrthoDB" id="9772456at2"/>
<gene>
    <name evidence="2" type="primary">suhB_2</name>
    <name evidence="2" type="ORF">CLHUN_24710</name>
</gene>
<dbReference type="InterPro" id="IPR000760">
    <property type="entry name" value="Inositol_monophosphatase-like"/>
</dbReference>
<keyword evidence="1" id="KW-0479">Metal-binding</keyword>
<dbReference type="Gene3D" id="3.40.190.80">
    <property type="match status" value="1"/>
</dbReference>
<dbReference type="GO" id="GO:0046872">
    <property type="term" value="F:metal ion binding"/>
    <property type="evidence" value="ECO:0007669"/>
    <property type="project" value="UniProtKB-KW"/>
</dbReference>
<sequence>MISALLYQAGEILKKDFYESGSSTSKERFDLVTASDINIEEVLIRGLKAQYPDYSIFSEERGEIDNKSEKKWIIDPIDGTADFVFGVPYFSISLSLEINGEITEGHVYNPISNEYYFSSAETGKAFLNGEVIKVSGTCAVEESLIAFGFSANYPYISDYYKRWRHLFDNCKKGMPLISPALTLCNIARGRIDAYLDSRCSMEGQAAGALILQNAGGKLLNYDLGKYDHRAAGIIATNGNLPVLL</sequence>
<keyword evidence="2" id="KW-0378">Hydrolase</keyword>
<dbReference type="GO" id="GO:0006020">
    <property type="term" value="P:inositol metabolic process"/>
    <property type="evidence" value="ECO:0007669"/>
    <property type="project" value="TreeGrafter"/>
</dbReference>
<name>A0A1V4SJA3_RUMHU</name>
<protein>
    <submittedName>
        <fullName evidence="2">Inositol-1-monophosphatase</fullName>
        <ecNumber evidence="2">3.1.3.25</ecNumber>
    </submittedName>
</protein>
<evidence type="ECO:0000313" key="3">
    <source>
        <dbReference type="Proteomes" id="UP000191554"/>
    </source>
</evidence>
<feature type="binding site" evidence="1">
    <location>
        <position position="59"/>
    </location>
    <ligand>
        <name>Mg(2+)</name>
        <dbReference type="ChEBI" id="CHEBI:18420"/>
        <label>1</label>
        <note>catalytic</note>
    </ligand>
</feature>
<comment type="caution">
    <text evidence="2">The sequence shown here is derived from an EMBL/GenBank/DDBJ whole genome shotgun (WGS) entry which is preliminary data.</text>
</comment>
<dbReference type="Proteomes" id="UP000191554">
    <property type="component" value="Unassembled WGS sequence"/>
</dbReference>
<feature type="binding site" evidence="1">
    <location>
        <position position="75"/>
    </location>
    <ligand>
        <name>Mg(2+)</name>
        <dbReference type="ChEBI" id="CHEBI:18420"/>
        <label>1</label>
        <note>catalytic</note>
    </ligand>
</feature>
<reference evidence="2 3" key="1">
    <citation type="submission" date="2017-03" db="EMBL/GenBank/DDBJ databases">
        <title>Genome sequence of Clostridium hungatei DSM 14427.</title>
        <authorList>
            <person name="Poehlein A."/>
            <person name="Daniel R."/>
        </authorList>
    </citation>
    <scope>NUCLEOTIDE SEQUENCE [LARGE SCALE GENOMIC DNA]</scope>
    <source>
        <strain evidence="2 3">DSM 14427</strain>
    </source>
</reference>
<dbReference type="GO" id="GO:0008934">
    <property type="term" value="F:inositol monophosphate 1-phosphatase activity"/>
    <property type="evidence" value="ECO:0007669"/>
    <property type="project" value="TreeGrafter"/>
</dbReference>
<dbReference type="Pfam" id="PF00459">
    <property type="entry name" value="Inositol_P"/>
    <property type="match status" value="1"/>
</dbReference>